<accession>A0ABV7DY64</accession>
<protein>
    <submittedName>
        <fullName evidence="2">DUF2934 domain-containing protein</fullName>
    </submittedName>
</protein>
<reference evidence="3" key="1">
    <citation type="journal article" date="2019" name="Int. J. Syst. Evol. Microbiol.">
        <title>The Global Catalogue of Microorganisms (GCM) 10K type strain sequencing project: providing services to taxonomists for standard genome sequencing and annotation.</title>
        <authorList>
            <consortium name="The Broad Institute Genomics Platform"/>
            <consortium name="The Broad Institute Genome Sequencing Center for Infectious Disease"/>
            <person name="Wu L."/>
            <person name="Ma J."/>
        </authorList>
    </citation>
    <scope>NUCLEOTIDE SEQUENCE [LARGE SCALE GENOMIC DNA]</scope>
    <source>
        <strain evidence="3">KCTC 62102</strain>
    </source>
</reference>
<feature type="compositionally biased region" description="Polar residues" evidence="1">
    <location>
        <begin position="121"/>
        <end position="134"/>
    </location>
</feature>
<evidence type="ECO:0000313" key="3">
    <source>
        <dbReference type="Proteomes" id="UP001595445"/>
    </source>
</evidence>
<feature type="compositionally biased region" description="Basic and acidic residues" evidence="1">
    <location>
        <begin position="85"/>
        <end position="99"/>
    </location>
</feature>
<feature type="region of interest" description="Disordered" evidence="1">
    <location>
        <begin position="66"/>
        <end position="164"/>
    </location>
</feature>
<gene>
    <name evidence="2" type="ORF">ACFOD6_15355</name>
</gene>
<keyword evidence="3" id="KW-1185">Reference proteome</keyword>
<dbReference type="EMBL" id="JBHRSM010000025">
    <property type="protein sequence ID" value="MFC3087424.1"/>
    <property type="molecule type" value="Genomic_DNA"/>
</dbReference>
<feature type="compositionally biased region" description="Basic and acidic residues" evidence="1">
    <location>
        <begin position="154"/>
        <end position="164"/>
    </location>
</feature>
<proteinExistence type="predicted"/>
<dbReference type="Pfam" id="PF11154">
    <property type="entry name" value="DUF2934"/>
    <property type="match status" value="1"/>
</dbReference>
<dbReference type="Proteomes" id="UP001595445">
    <property type="component" value="Unassembled WGS sequence"/>
</dbReference>
<sequence length="164" mass="17836">MNRQDFDAWEARIRDRADLLWQEEGRPAGGPDRFLGRARELLAIEEVPPPTLDPEKAAEPVIEEAAIQGNLGEFPTLTDQGEEETYPHVEDDDGPRLSDGDASAEGGVLPVEDLPEEDLPQVSQAEADITSSAVNAEDGPQNDDLNDDGMPDPRPLDPRGDQTA</sequence>
<evidence type="ECO:0000256" key="1">
    <source>
        <dbReference type="SAM" id="MobiDB-lite"/>
    </source>
</evidence>
<feature type="compositionally biased region" description="Acidic residues" evidence="1">
    <location>
        <begin position="140"/>
        <end position="150"/>
    </location>
</feature>
<comment type="caution">
    <text evidence="2">The sequence shown here is derived from an EMBL/GenBank/DDBJ whole genome shotgun (WGS) entry which is preliminary data.</text>
</comment>
<evidence type="ECO:0000313" key="2">
    <source>
        <dbReference type="EMBL" id="MFC3087424.1"/>
    </source>
</evidence>
<name>A0ABV7DY64_9RHOB</name>
<organism evidence="2 3">
    <name type="scientific">Tabrizicola soli</name>
    <dbReference type="NCBI Taxonomy" id="2185115"/>
    <lineage>
        <taxon>Bacteria</taxon>
        <taxon>Pseudomonadati</taxon>
        <taxon>Pseudomonadota</taxon>
        <taxon>Alphaproteobacteria</taxon>
        <taxon>Rhodobacterales</taxon>
        <taxon>Paracoccaceae</taxon>
        <taxon>Tabrizicola</taxon>
    </lineage>
</organism>
<dbReference type="InterPro" id="IPR021327">
    <property type="entry name" value="DUF2934"/>
</dbReference>
<dbReference type="RefSeq" id="WP_197641645.1">
    <property type="nucleotide sequence ID" value="NZ_JAEACP010000001.1"/>
</dbReference>